<protein>
    <submittedName>
        <fullName evidence="1">Uncharacterized protein</fullName>
    </submittedName>
</protein>
<dbReference type="Pfam" id="PF21617">
    <property type="entry name" value="CV_2116-like"/>
    <property type="match status" value="1"/>
</dbReference>
<accession>A0A5E4UFI8</accession>
<dbReference type="AlphaFoldDB" id="A0A5E4UFI8"/>
<dbReference type="Proteomes" id="UP000337189">
    <property type="component" value="Unassembled WGS sequence"/>
</dbReference>
<name>A0A5E4UFI8_9BURK</name>
<proteinExistence type="predicted"/>
<dbReference type="EMBL" id="CABPSJ010000002">
    <property type="protein sequence ID" value="VVD98272.1"/>
    <property type="molecule type" value="Genomic_DNA"/>
</dbReference>
<reference evidence="1 2" key="1">
    <citation type="submission" date="2019-08" db="EMBL/GenBank/DDBJ databases">
        <authorList>
            <person name="Peeters C."/>
        </authorList>
    </citation>
    <scope>NUCLEOTIDE SEQUENCE [LARGE SCALE GENOMIC DNA]</scope>
    <source>
        <strain evidence="1 2">LMG 31110</strain>
    </source>
</reference>
<sequence length="84" mass="9544">MKTIRYRGYDIQPDCPYFDDIRRWGVRCLIRRSGHDGPQPEPATSQEFFGTEQEAIAAGIECARAMIDGHLDRGTGALVNLERF</sequence>
<evidence type="ECO:0000313" key="1">
    <source>
        <dbReference type="EMBL" id="VVD98272.1"/>
    </source>
</evidence>
<dbReference type="Gene3D" id="3.30.160.350">
    <property type="match status" value="1"/>
</dbReference>
<gene>
    <name evidence="1" type="ORF">PCO31110_02002</name>
</gene>
<organism evidence="1 2">
    <name type="scientific">Pandoraea communis</name>
    <dbReference type="NCBI Taxonomy" id="2508297"/>
    <lineage>
        <taxon>Bacteria</taxon>
        <taxon>Pseudomonadati</taxon>
        <taxon>Pseudomonadota</taxon>
        <taxon>Betaproteobacteria</taxon>
        <taxon>Burkholderiales</taxon>
        <taxon>Burkholderiaceae</taxon>
        <taxon>Pandoraea</taxon>
    </lineage>
</organism>
<dbReference type="RefSeq" id="WP_150690312.1">
    <property type="nucleotide sequence ID" value="NZ_CABPSJ010000002.1"/>
</dbReference>
<dbReference type="NCBIfam" id="NF046097">
    <property type="entry name" value="CV_2116_dom"/>
    <property type="match status" value="1"/>
</dbReference>
<evidence type="ECO:0000313" key="2">
    <source>
        <dbReference type="Proteomes" id="UP000337189"/>
    </source>
</evidence>